<dbReference type="InterPro" id="IPR017938">
    <property type="entry name" value="Riboflavin_synthase-like_b-brl"/>
</dbReference>
<feature type="domain" description="FAD-binding FR-type" evidence="6">
    <location>
        <begin position="990"/>
        <end position="1119"/>
    </location>
</feature>
<dbReference type="Gene3D" id="2.40.30.10">
    <property type="entry name" value="Translation factors"/>
    <property type="match status" value="1"/>
</dbReference>
<dbReference type="Pfam" id="PF00970">
    <property type="entry name" value="FAD_binding_6"/>
    <property type="match status" value="1"/>
</dbReference>
<evidence type="ECO:0000259" key="6">
    <source>
        <dbReference type="PROSITE" id="PS51384"/>
    </source>
</evidence>
<dbReference type="PROSITE" id="PS51384">
    <property type="entry name" value="FAD_FR"/>
    <property type="match status" value="1"/>
</dbReference>
<comment type="cofactor">
    <cofactor evidence="1">
        <name>FAD</name>
        <dbReference type="ChEBI" id="CHEBI:57692"/>
    </cofactor>
</comment>
<dbReference type="Gene3D" id="3.40.50.80">
    <property type="entry name" value="Nucleotide-binding domain of ferredoxin-NADP reductase (FNR) module"/>
    <property type="match status" value="1"/>
</dbReference>
<organism evidence="7 8">
    <name type="scientific">Durusdinium trenchii</name>
    <dbReference type="NCBI Taxonomy" id="1381693"/>
    <lineage>
        <taxon>Eukaryota</taxon>
        <taxon>Sar</taxon>
        <taxon>Alveolata</taxon>
        <taxon>Dinophyceae</taxon>
        <taxon>Suessiales</taxon>
        <taxon>Symbiodiniaceae</taxon>
        <taxon>Durusdinium</taxon>
    </lineage>
</organism>
<dbReference type="SUPFAM" id="SSF63380">
    <property type="entry name" value="Riboflavin synthase domain-like"/>
    <property type="match status" value="1"/>
</dbReference>
<feature type="compositionally biased region" description="Polar residues" evidence="5">
    <location>
        <begin position="25"/>
        <end position="36"/>
    </location>
</feature>
<dbReference type="SUPFAM" id="SSF52343">
    <property type="entry name" value="Ferredoxin reductase-like, C-terminal NADP-linked domain"/>
    <property type="match status" value="1"/>
</dbReference>
<accession>A0ABP0NC85</accession>
<feature type="region of interest" description="Disordered" evidence="5">
    <location>
        <begin position="1"/>
        <end position="82"/>
    </location>
</feature>
<keyword evidence="8" id="KW-1185">Reference proteome</keyword>
<keyword evidence="4" id="KW-0560">Oxidoreductase</keyword>
<evidence type="ECO:0000256" key="5">
    <source>
        <dbReference type="SAM" id="MobiDB-lite"/>
    </source>
</evidence>
<evidence type="ECO:0000313" key="7">
    <source>
        <dbReference type="EMBL" id="CAK9060697.1"/>
    </source>
</evidence>
<evidence type="ECO:0000256" key="3">
    <source>
        <dbReference type="ARBA" id="ARBA00022827"/>
    </source>
</evidence>
<dbReference type="InterPro" id="IPR017927">
    <property type="entry name" value="FAD-bd_FR_type"/>
</dbReference>
<evidence type="ECO:0000256" key="1">
    <source>
        <dbReference type="ARBA" id="ARBA00001974"/>
    </source>
</evidence>
<feature type="compositionally biased region" description="Basic and acidic residues" evidence="5">
    <location>
        <begin position="265"/>
        <end position="293"/>
    </location>
</feature>
<dbReference type="PRINTS" id="PR00406">
    <property type="entry name" value="CYTB5RDTASE"/>
</dbReference>
<comment type="caution">
    <text evidence="7">The sequence shown here is derived from an EMBL/GenBank/DDBJ whole genome shotgun (WGS) entry which is preliminary data.</text>
</comment>
<keyword evidence="3" id="KW-0274">FAD</keyword>
<dbReference type="PANTHER" id="PTHR19370">
    <property type="entry name" value="NADH-CYTOCHROME B5 REDUCTASE"/>
    <property type="match status" value="1"/>
</dbReference>
<keyword evidence="2" id="KW-0285">Flavoprotein</keyword>
<protein>
    <submittedName>
        <fullName evidence="7">NADH-cytochrome b5 reductase 3 (B5R) (Cytochrome b5 reductase) (Diaphorase-1)</fullName>
    </submittedName>
</protein>
<dbReference type="InterPro" id="IPR001834">
    <property type="entry name" value="CBR-like"/>
</dbReference>
<evidence type="ECO:0000313" key="8">
    <source>
        <dbReference type="Proteomes" id="UP001642464"/>
    </source>
</evidence>
<dbReference type="EMBL" id="CAXAMM010027369">
    <property type="protein sequence ID" value="CAK9060697.1"/>
    <property type="molecule type" value="Genomic_DNA"/>
</dbReference>
<dbReference type="Proteomes" id="UP001642464">
    <property type="component" value="Unassembled WGS sequence"/>
</dbReference>
<dbReference type="InterPro" id="IPR008333">
    <property type="entry name" value="Cbr1-like_FAD-bd_dom"/>
</dbReference>
<reference evidence="7 8" key="1">
    <citation type="submission" date="2024-02" db="EMBL/GenBank/DDBJ databases">
        <authorList>
            <person name="Chen Y."/>
            <person name="Shah S."/>
            <person name="Dougan E. K."/>
            <person name="Thang M."/>
            <person name="Chan C."/>
        </authorList>
    </citation>
    <scope>NUCLEOTIDE SEQUENCE [LARGE SCALE GENOMIC DNA]</scope>
</reference>
<gene>
    <name evidence="7" type="ORF">SCF082_LOCUS31922</name>
</gene>
<name>A0ABP0NC85_9DINO</name>
<dbReference type="PANTHER" id="PTHR19370:SF185">
    <property type="entry name" value="NADH-CYTOCHROME B5 REDUCTASE"/>
    <property type="match status" value="1"/>
</dbReference>
<sequence>METPTLPDSQVPMDAVDGTPRLETTALSEQPDNQLGQFYDGPSADDLPADEPTAEEPPAGQAGGKRSESEEPQEQVVPASQDQKVQCQKCLSQVYVYDAQARGKVWWCKPCNAINSMLRRNLSWPPAEFSALDSDAQAAFWQRCQAAKDAAGEGRLRYDRLRDVLITSLTTQVTNELTKRSCGERGYNVESLQQNAPSIFDPILQEDVYCLPVTSLQEKEIRAQIETSVAQAERAVRKRAAAVDGANKREAEEEKLTAKQLEALRKKQEREAKSKAAKEQRKQEQAEQRDRLKNNKTIVNLSGKAVQILQPLKDELGQHVSDPDTNPLLKENLTSCHALLTAWHKAAASALQKHARNAAAALDPLPFNGEKDMMVEVKAAKRYLQEAKANGRFCQTAQSFAAALGVRGCSEKALRGILKIASKDAVPKSYTGYKRKVRDELPSDCVLKVPVGPDETGKMGLLSVVDRSMGSLLQPLLYWDEVVSGNPLAPHSAKKVAIGYVTLSELQQRQKEEVWFPLFIAQHTSLESVAGGFSKMMREVVLLLQSFHMEHGIALELDGYHRLLRVNLMQGYFIADFDAIRATFAWRGSASIKACFACKNVCKKGSNLRDEEGYITEISETEWAKLDLWSDQEVFDLWDLMARETGNMNKKQQERLEKISGYNFHAGAALANPIARQILKPTQVLFDPMHIYWASGVAAWEVVQFMAVLSTKSDFKCEDLQAAIQNTPWCTSGQKSKAWQKKLAESQRFTGDGYRGSASDLRLLLPLMLYHIIDAVPDTVAVTPELQSFYALNKLLATLKSLQRGITKDKCELLLRQTEQYLKLYRDAYNDFKPKHHYQLHLSQMIRRSQLLVDCFPQEAKHRTYKYQIQNRLDGLLQDAFLFDAGVLSRLLNYHCTLLEKPFLPGDLTPPISESHQRVDGTLELVEEGKALDLQNGRVYKQDFVLSSVANGLVVLQFPVMLITWLVCITIQKICMGFMTETRARRFLEARRKPLKLVAKEKVNDAFFLLKFEIPAGYTVKVHVENISKNAQTWNKSVNLEERTRRGWQWMEPVEELSRSYTPVSASTSPTMDLMIRQYPKEPDRGFPDGGRASTFLIEKLDIGQKMFLTGPHGHQLYFGQGRFLVGKSVITARACGAIAGGSGITPVLSTLRDIWQEGRRDIRDRDQRIMGEQAVRMDEFAVLHVTRKASEALPASWYQSAKGATDATPIRVSHVVTGDGAKAEVAGEQHGVQMCAVIPIFLNGHCNFFIQS</sequence>
<dbReference type="InterPro" id="IPR039261">
    <property type="entry name" value="FNR_nucleotide-bd"/>
</dbReference>
<proteinExistence type="predicted"/>
<feature type="region of interest" description="Disordered" evidence="5">
    <location>
        <begin position="265"/>
        <end position="295"/>
    </location>
</feature>
<evidence type="ECO:0000256" key="4">
    <source>
        <dbReference type="ARBA" id="ARBA00023002"/>
    </source>
</evidence>
<evidence type="ECO:0000256" key="2">
    <source>
        <dbReference type="ARBA" id="ARBA00022630"/>
    </source>
</evidence>